<dbReference type="RefSeq" id="WP_341596487.1">
    <property type="nucleotide sequence ID" value="NZ_JBAKAZ010000006.1"/>
</dbReference>
<comment type="caution">
    <text evidence="9">The sequence shown here is derived from an EMBL/GenBank/DDBJ whole genome shotgun (WGS) entry which is preliminary data.</text>
</comment>
<dbReference type="InterPro" id="IPR003400">
    <property type="entry name" value="ExbD"/>
</dbReference>
<comment type="similarity">
    <text evidence="2 7">Belongs to the ExbD/TolR family.</text>
</comment>
<evidence type="ECO:0000256" key="5">
    <source>
        <dbReference type="ARBA" id="ARBA00022989"/>
    </source>
</evidence>
<dbReference type="Pfam" id="PF02472">
    <property type="entry name" value="ExbD"/>
    <property type="match status" value="1"/>
</dbReference>
<evidence type="ECO:0000256" key="2">
    <source>
        <dbReference type="ARBA" id="ARBA00005811"/>
    </source>
</evidence>
<keyword evidence="7" id="KW-0813">Transport</keyword>
<protein>
    <submittedName>
        <fullName evidence="9">Biopolymer transporter ExbD</fullName>
    </submittedName>
</protein>
<organism evidence="9 10">
    <name type="scientific">Psychromonas aquatilis</name>
    <dbReference type="NCBI Taxonomy" id="2005072"/>
    <lineage>
        <taxon>Bacteria</taxon>
        <taxon>Pseudomonadati</taxon>
        <taxon>Pseudomonadota</taxon>
        <taxon>Gammaproteobacteria</taxon>
        <taxon>Alteromonadales</taxon>
        <taxon>Psychromonadaceae</taxon>
        <taxon>Psychromonas</taxon>
    </lineage>
</organism>
<dbReference type="PANTHER" id="PTHR30558">
    <property type="entry name" value="EXBD MEMBRANE COMPONENT OF PMF-DRIVEN MACROMOLECULE IMPORT SYSTEM"/>
    <property type="match status" value="1"/>
</dbReference>
<evidence type="ECO:0000256" key="3">
    <source>
        <dbReference type="ARBA" id="ARBA00022475"/>
    </source>
</evidence>
<evidence type="ECO:0000313" key="9">
    <source>
        <dbReference type="EMBL" id="MEL0628501.1"/>
    </source>
</evidence>
<evidence type="ECO:0000256" key="4">
    <source>
        <dbReference type="ARBA" id="ARBA00022692"/>
    </source>
</evidence>
<proteinExistence type="inferred from homology"/>
<sequence length="144" mass="16000">MIHTNQSLVSDPQGSAPDLTPLLDIIFIVLVFLLLTATIKLQSMEVTLPTSDLEAVVEVNKEAVTINILEKEPHWAIDGKSVESWESFKTTLIQTISDKEEPPVVIAADKTAEIQHIVDLLTFLQEQNISATQLLIDRKEVAQE</sequence>
<keyword evidence="5 8" id="KW-1133">Transmembrane helix</keyword>
<evidence type="ECO:0000256" key="7">
    <source>
        <dbReference type="RuleBase" id="RU003879"/>
    </source>
</evidence>
<dbReference type="Gene3D" id="3.30.420.270">
    <property type="match status" value="1"/>
</dbReference>
<keyword evidence="4 7" id="KW-0812">Transmembrane</keyword>
<name>A0ABU9GMF8_9GAMM</name>
<dbReference type="Proteomes" id="UP001369082">
    <property type="component" value="Unassembled WGS sequence"/>
</dbReference>
<evidence type="ECO:0000256" key="6">
    <source>
        <dbReference type="ARBA" id="ARBA00023136"/>
    </source>
</evidence>
<accession>A0ABU9GMF8</accession>
<keyword evidence="10" id="KW-1185">Reference proteome</keyword>
<dbReference type="PANTHER" id="PTHR30558:SF15">
    <property type="entry name" value="BIOPOLYMER TRANSPORT PROTEIN EXBD1"/>
    <property type="match status" value="1"/>
</dbReference>
<gene>
    <name evidence="9" type="ORF">V6256_02680</name>
</gene>
<keyword evidence="6 8" id="KW-0472">Membrane</keyword>
<evidence type="ECO:0000256" key="8">
    <source>
        <dbReference type="SAM" id="Phobius"/>
    </source>
</evidence>
<evidence type="ECO:0000256" key="1">
    <source>
        <dbReference type="ARBA" id="ARBA00004162"/>
    </source>
</evidence>
<feature type="transmembrane region" description="Helical" evidence="8">
    <location>
        <begin position="20"/>
        <end position="39"/>
    </location>
</feature>
<keyword evidence="3" id="KW-1003">Cell membrane</keyword>
<evidence type="ECO:0000313" key="10">
    <source>
        <dbReference type="Proteomes" id="UP001369082"/>
    </source>
</evidence>
<comment type="subcellular location">
    <subcellularLocation>
        <location evidence="1">Cell membrane</location>
        <topology evidence="1">Single-pass membrane protein</topology>
    </subcellularLocation>
    <subcellularLocation>
        <location evidence="7">Cell membrane</location>
        <topology evidence="7">Single-pass type II membrane protein</topology>
    </subcellularLocation>
</comment>
<reference evidence="9 10" key="1">
    <citation type="submission" date="2024-02" db="EMBL/GenBank/DDBJ databases">
        <title>Bacteria isolated from the canopy kelp, Nereocystis luetkeana.</title>
        <authorList>
            <person name="Pfister C.A."/>
            <person name="Younker I.T."/>
            <person name="Light S.H."/>
        </authorList>
    </citation>
    <scope>NUCLEOTIDE SEQUENCE [LARGE SCALE GENOMIC DNA]</scope>
    <source>
        <strain evidence="9 10">TI.1.05</strain>
    </source>
</reference>
<keyword evidence="7" id="KW-0653">Protein transport</keyword>
<dbReference type="EMBL" id="JBAKAZ010000006">
    <property type="protein sequence ID" value="MEL0628501.1"/>
    <property type="molecule type" value="Genomic_DNA"/>
</dbReference>